<dbReference type="InterPro" id="IPR007197">
    <property type="entry name" value="rSAM"/>
</dbReference>
<dbReference type="EMBL" id="BGZO01000008">
    <property type="protein sequence ID" value="GBR75854.1"/>
    <property type="molecule type" value="Genomic_DNA"/>
</dbReference>
<organism evidence="2 3">
    <name type="scientific">Candidatus Termititenax persephonae</name>
    <dbReference type="NCBI Taxonomy" id="2218525"/>
    <lineage>
        <taxon>Bacteria</taxon>
        <taxon>Bacillati</taxon>
        <taxon>Candidatus Margulisiibacteriota</taxon>
        <taxon>Candidatus Termititenacia</taxon>
        <taxon>Candidatus Termititenacales</taxon>
        <taxon>Candidatus Termititenacaceae</taxon>
        <taxon>Candidatus Termititenax</taxon>
    </lineage>
</organism>
<reference evidence="2 3" key="1">
    <citation type="journal article" date="2019" name="ISME J.">
        <title>Genome analyses of uncultured TG2/ZB3 bacteria in 'Margulisbacteria' specifically attached to ectosymbiotic spirochetes of protists in the termite gut.</title>
        <authorList>
            <person name="Utami Y.D."/>
            <person name="Kuwahara H."/>
            <person name="Igai K."/>
            <person name="Murakami T."/>
            <person name="Sugaya K."/>
            <person name="Morikawa T."/>
            <person name="Nagura Y."/>
            <person name="Yuki M."/>
            <person name="Deevong P."/>
            <person name="Inoue T."/>
            <person name="Kihara K."/>
            <person name="Lo N."/>
            <person name="Yamada A."/>
            <person name="Ohkuma M."/>
            <person name="Hongoh Y."/>
        </authorList>
    </citation>
    <scope>NUCLEOTIDE SEQUENCE [LARGE SCALE GENOMIC DNA]</scope>
    <source>
        <strain evidence="2">NkOx7-02</strain>
    </source>
</reference>
<dbReference type="GO" id="GO:1904047">
    <property type="term" value="F:S-adenosyl-L-methionine binding"/>
    <property type="evidence" value="ECO:0007669"/>
    <property type="project" value="TreeGrafter"/>
</dbReference>
<keyword evidence="3" id="KW-1185">Reference proteome</keyword>
<dbReference type="GO" id="GO:0003913">
    <property type="term" value="F:DNA photolyase activity"/>
    <property type="evidence" value="ECO:0007669"/>
    <property type="project" value="TreeGrafter"/>
</dbReference>
<dbReference type="InterPro" id="IPR049539">
    <property type="entry name" value="SPL"/>
</dbReference>
<dbReference type="PROSITE" id="PS51918">
    <property type="entry name" value="RADICAL_SAM"/>
    <property type="match status" value="1"/>
</dbReference>
<dbReference type="PANTHER" id="PTHR37822:SF2">
    <property type="entry name" value="SPORE PHOTOPRODUCT LYASE"/>
    <property type="match status" value="1"/>
</dbReference>
<name>A0A388THR5_9BACT</name>
<dbReference type="Pfam" id="PF20903">
    <property type="entry name" value="SPL"/>
    <property type="match status" value="1"/>
</dbReference>
<dbReference type="GO" id="GO:0051539">
    <property type="term" value="F:4 iron, 4 sulfur cluster binding"/>
    <property type="evidence" value="ECO:0007669"/>
    <property type="project" value="TreeGrafter"/>
</dbReference>
<evidence type="ECO:0000313" key="2">
    <source>
        <dbReference type="EMBL" id="GBR75854.1"/>
    </source>
</evidence>
<protein>
    <submittedName>
        <fullName evidence="2">Spore photoproduct lyase</fullName>
    </submittedName>
</protein>
<gene>
    <name evidence="2" type="primary">splB</name>
    <name evidence="2" type="ORF">NO2_0486</name>
</gene>
<keyword evidence="2" id="KW-0456">Lyase</keyword>
<dbReference type="Proteomes" id="UP000275925">
    <property type="component" value="Unassembled WGS sequence"/>
</dbReference>
<dbReference type="PANTHER" id="PTHR37822">
    <property type="entry name" value="SPORE PHOTOPRODUCT LYASE-RELATED"/>
    <property type="match status" value="1"/>
</dbReference>
<dbReference type="AlphaFoldDB" id="A0A388THR5"/>
<comment type="caution">
    <text evidence="2">The sequence shown here is derived from an EMBL/GenBank/DDBJ whole genome shotgun (WGS) entry which is preliminary data.</text>
</comment>
<evidence type="ECO:0000313" key="3">
    <source>
        <dbReference type="Proteomes" id="UP000275925"/>
    </source>
</evidence>
<dbReference type="Gene3D" id="3.40.50.12110">
    <property type="match status" value="1"/>
</dbReference>
<dbReference type="SFLD" id="SFLDS00029">
    <property type="entry name" value="Radical_SAM"/>
    <property type="match status" value="1"/>
</dbReference>
<sequence length="360" mass="41160">MLSEPASLIYIERAVAALPYTQMVLQNFPGARLELIDNLRAVVAPAQAYPLAPPKQAQPLILARQRGRFLKKCPGTKEHICCNYHTLNIAVGCPYDCTYCFLQSYSNTPFYTIYTNLDEMLAEIKSQVKGKIRLGTGELTDSLAMERRTHFVREYVPQICAISPEITLELKTKSNWTLGEDEASLLAQFRSQLVFAWSVNPQDLIDSDEYGTAPLLERIHAAQTAAASGYRVALHFDPIIYGQDWAERYQVVLDLLKVNIPPEQIAWLSLGTFRFTPALKPIVERRFPDSTLVYGELFPGRDRKMRYPEPIRVKIYRQLLKQIAAISPRIPVYLCMESPEVWQKVYNRLPRQVENLSELF</sequence>
<dbReference type="InterPro" id="IPR058240">
    <property type="entry name" value="rSAM_sf"/>
</dbReference>
<proteinExistence type="predicted"/>
<evidence type="ECO:0000259" key="1">
    <source>
        <dbReference type="PROSITE" id="PS51918"/>
    </source>
</evidence>
<dbReference type="GO" id="GO:0042601">
    <property type="term" value="C:endospore-forming forespore"/>
    <property type="evidence" value="ECO:0007669"/>
    <property type="project" value="TreeGrafter"/>
</dbReference>
<dbReference type="Gene3D" id="3.80.30.30">
    <property type="match status" value="1"/>
</dbReference>
<feature type="domain" description="Radical SAM core" evidence="1">
    <location>
        <begin position="79"/>
        <end position="329"/>
    </location>
</feature>
<accession>A0A388THR5</accession>
<dbReference type="SUPFAM" id="SSF102114">
    <property type="entry name" value="Radical SAM enzymes"/>
    <property type="match status" value="1"/>
</dbReference>